<accession>A0A7X5LJG8</accession>
<feature type="chain" id="PRO_5031202060" evidence="1">
    <location>
        <begin position="23"/>
        <end position="567"/>
    </location>
</feature>
<evidence type="ECO:0000313" key="2">
    <source>
        <dbReference type="EMBL" id="NDV90487.1"/>
    </source>
</evidence>
<dbReference type="RefSeq" id="WP_163084076.1">
    <property type="nucleotide sequence ID" value="NZ_JAAAWN010000004.1"/>
</dbReference>
<dbReference type="Gene3D" id="2.60.120.260">
    <property type="entry name" value="Galactose-binding domain-like"/>
    <property type="match status" value="1"/>
</dbReference>
<evidence type="ECO:0000256" key="1">
    <source>
        <dbReference type="SAM" id="SignalP"/>
    </source>
</evidence>
<proteinExistence type="predicted"/>
<sequence length="567" mass="62200">MQLLRGLVVGVFCLSVIQSVFAGVTIEEVAGVDSSNQAGWWIPLAIHDGDSYFSFNSPGSSNSKHKVKVAKRNSSGVWVSGFLKNADGSIWEHSDDNGHDQPTIAVDGDGDIHVFADHHNDSWRYFRSSSPTDINNLLRRNDIINVGGIYTYPIAATSPNGDIYMIVRDTNGSDVGKGQLLYWNNNTNEWSFIGTFASQTNTRVYPDDLVVDSNGDVHIIWEWAYGHPRADRHYGSYLKYEPNTGLFKTVDGNTVSTPVSLSTPNIFYQGLESGESFTSADTGKGIQTAKLALGSTGRPSIVYRFRTDEISSGGRDYEVFRIRWNGTGWVDKTSIYSAQDTIAALGHTIVGDRVRAYFVSNDKQLHVAEKTGGSAWASYILSPNKSIERVNVKVKDTNEDVVYASAPTSVNSNSGKLYALFVDSDLTDIPEPVVPTVYEAEDLYFTNTATVSILSDVSASEGKYVMLQDNTVNDWVEFTLPNVEVGTYTVKYSYKTHSIRGIAKSGYEGTDFATSVDQYNAAVSWPMTILGTINVATAGDKLLRFTVEGKNPSSSGYKISIDKIVLE</sequence>
<dbReference type="InterPro" id="IPR036278">
    <property type="entry name" value="Sialidase_sf"/>
</dbReference>
<reference evidence="2 3" key="1">
    <citation type="submission" date="2020-01" db="EMBL/GenBank/DDBJ databases">
        <authorList>
            <person name="Chen J."/>
            <person name="Zhu S."/>
            <person name="Yang J."/>
        </authorList>
    </citation>
    <scope>NUCLEOTIDE SEQUENCE [LARGE SCALE GENOMIC DNA]</scope>
    <source>
        <strain evidence="2 3">345S023</strain>
    </source>
</reference>
<dbReference type="Proteomes" id="UP000470213">
    <property type="component" value="Unassembled WGS sequence"/>
</dbReference>
<comment type="caution">
    <text evidence="2">The sequence shown here is derived from an EMBL/GenBank/DDBJ whole genome shotgun (WGS) entry which is preliminary data.</text>
</comment>
<organism evidence="2 3">
    <name type="scientific">Alteromonas profundi</name>
    <dbReference type="NCBI Taxonomy" id="2696062"/>
    <lineage>
        <taxon>Bacteria</taxon>
        <taxon>Pseudomonadati</taxon>
        <taxon>Pseudomonadota</taxon>
        <taxon>Gammaproteobacteria</taxon>
        <taxon>Alteromonadales</taxon>
        <taxon>Alteromonadaceae</taxon>
        <taxon>Alteromonas/Salinimonas group</taxon>
        <taxon>Alteromonas</taxon>
    </lineage>
</organism>
<dbReference type="SUPFAM" id="SSF89372">
    <property type="entry name" value="Fucose-specific lectin"/>
    <property type="match status" value="1"/>
</dbReference>
<dbReference type="AlphaFoldDB" id="A0A7X5LJG8"/>
<name>A0A7X5LJG8_9ALTE</name>
<keyword evidence="3" id="KW-1185">Reference proteome</keyword>
<keyword evidence="1" id="KW-0732">Signal</keyword>
<dbReference type="Pfam" id="PF15892">
    <property type="entry name" value="BNR_4"/>
    <property type="match status" value="1"/>
</dbReference>
<gene>
    <name evidence="2" type="ORF">GTH32_04650</name>
</gene>
<dbReference type="SUPFAM" id="SSF50939">
    <property type="entry name" value="Sialidases"/>
    <property type="match status" value="1"/>
</dbReference>
<dbReference type="EMBL" id="JAAAWN010000004">
    <property type="protein sequence ID" value="NDV90487.1"/>
    <property type="molecule type" value="Genomic_DNA"/>
</dbReference>
<protein>
    <submittedName>
        <fullName evidence="2">Uncharacterized protein</fullName>
    </submittedName>
</protein>
<evidence type="ECO:0000313" key="3">
    <source>
        <dbReference type="Proteomes" id="UP000470213"/>
    </source>
</evidence>
<feature type="signal peptide" evidence="1">
    <location>
        <begin position="1"/>
        <end position="22"/>
    </location>
</feature>